<dbReference type="InterPro" id="IPR013149">
    <property type="entry name" value="ADH-like_C"/>
</dbReference>
<dbReference type="InterPro" id="IPR013154">
    <property type="entry name" value="ADH-like_N"/>
</dbReference>
<dbReference type="SUPFAM" id="SSF51735">
    <property type="entry name" value="NAD(P)-binding Rossmann-fold domains"/>
    <property type="match status" value="1"/>
</dbReference>
<feature type="domain" description="Enoyl reductase (ER)" evidence="3">
    <location>
        <begin position="18"/>
        <end position="325"/>
    </location>
</feature>
<dbReference type="PANTHER" id="PTHR48106:SF13">
    <property type="entry name" value="QUINONE OXIDOREDUCTASE-RELATED"/>
    <property type="match status" value="1"/>
</dbReference>
<dbReference type="Pfam" id="PF08240">
    <property type="entry name" value="ADH_N"/>
    <property type="match status" value="1"/>
</dbReference>
<dbReference type="GO" id="GO:0005829">
    <property type="term" value="C:cytosol"/>
    <property type="evidence" value="ECO:0007669"/>
    <property type="project" value="TreeGrafter"/>
</dbReference>
<evidence type="ECO:0000256" key="2">
    <source>
        <dbReference type="ARBA" id="ARBA00023002"/>
    </source>
</evidence>
<dbReference type="InterPro" id="IPR020843">
    <property type="entry name" value="ER"/>
</dbReference>
<dbReference type="InterPro" id="IPR047618">
    <property type="entry name" value="QOR-like"/>
</dbReference>
<evidence type="ECO:0000259" key="3">
    <source>
        <dbReference type="SMART" id="SM00829"/>
    </source>
</evidence>
<proteinExistence type="predicted"/>
<dbReference type="SUPFAM" id="SSF50129">
    <property type="entry name" value="GroES-like"/>
    <property type="match status" value="1"/>
</dbReference>
<dbReference type="AlphaFoldDB" id="A0A9W4X4V7"/>
<dbReference type="Pfam" id="PF00107">
    <property type="entry name" value="ADH_zinc_N"/>
    <property type="match status" value="1"/>
</dbReference>
<dbReference type="CDD" id="cd05286">
    <property type="entry name" value="QOR2"/>
    <property type="match status" value="1"/>
</dbReference>
<dbReference type="EMBL" id="OX336425">
    <property type="protein sequence ID" value="CAI2765359.1"/>
    <property type="molecule type" value="Genomic_DNA"/>
</dbReference>
<dbReference type="KEGG" id="fcs:TRV642_0281"/>
<dbReference type="SMART" id="SM00829">
    <property type="entry name" value="PKS_ER"/>
    <property type="match status" value="1"/>
</dbReference>
<dbReference type="Gene3D" id="3.40.50.720">
    <property type="entry name" value="NAD(P)-binding Rossmann-like Domain"/>
    <property type="match status" value="1"/>
</dbReference>
<keyword evidence="1" id="KW-0521">NADP</keyword>
<dbReference type="Gene3D" id="3.90.180.10">
    <property type="entry name" value="Medium-chain alcohol dehydrogenases, catalytic domain"/>
    <property type="match status" value="1"/>
</dbReference>
<dbReference type="GO" id="GO:0003960">
    <property type="term" value="F:quinone reductase (NADPH) activity"/>
    <property type="evidence" value="ECO:0007669"/>
    <property type="project" value="UniProtKB-EC"/>
</dbReference>
<evidence type="ECO:0000313" key="4">
    <source>
        <dbReference type="EMBL" id="CAI2765359.1"/>
    </source>
</evidence>
<dbReference type="PANTHER" id="PTHR48106">
    <property type="entry name" value="QUINONE OXIDOREDUCTASE PIG3-RELATED"/>
    <property type="match status" value="1"/>
</dbReference>
<evidence type="ECO:0000313" key="5">
    <source>
        <dbReference type="Proteomes" id="UP001152749"/>
    </source>
</evidence>
<organism evidence="4 5">
    <name type="scientific">Flavobacterium collinsii</name>
    <dbReference type="NCBI Taxonomy" id="1114861"/>
    <lineage>
        <taxon>Bacteria</taxon>
        <taxon>Pseudomonadati</taxon>
        <taxon>Bacteroidota</taxon>
        <taxon>Flavobacteriia</taxon>
        <taxon>Flavobacteriales</taxon>
        <taxon>Flavobacteriaceae</taxon>
        <taxon>Flavobacterium</taxon>
    </lineage>
</organism>
<protein>
    <submittedName>
        <fullName evidence="4">Quinone oxidoreductase 1</fullName>
        <ecNumber evidence="4">1.6.5.5</ecNumber>
    </submittedName>
</protein>
<dbReference type="EC" id="1.6.5.5" evidence="4"/>
<dbReference type="Proteomes" id="UP001152749">
    <property type="component" value="Chromosome"/>
</dbReference>
<dbReference type="InterPro" id="IPR036291">
    <property type="entry name" value="NAD(P)-bd_dom_sf"/>
</dbReference>
<dbReference type="GO" id="GO:0035925">
    <property type="term" value="F:mRNA 3'-UTR AU-rich region binding"/>
    <property type="evidence" value="ECO:0007669"/>
    <property type="project" value="TreeGrafter"/>
</dbReference>
<accession>A0A9W4X4V7</accession>
<keyword evidence="2 4" id="KW-0560">Oxidoreductase</keyword>
<dbReference type="GO" id="GO:0070402">
    <property type="term" value="F:NADPH binding"/>
    <property type="evidence" value="ECO:0007669"/>
    <property type="project" value="TreeGrafter"/>
</dbReference>
<sequence>MYSQNNVKMKALTFSSFGNSDVLEYIEIPNPQLKNDEILVEMKAIGLNFADVYRRKGNYHLKGNPPFIAGYEGAGIIVDANNHPEYKVGDRVAFADAPFANAELVAVNTNHVLPLPDTISFETAASVLLQGLTAHYLATDSHKTVKDETVLIHAVAGGVGQILTQISKLLGAKVIGLTSSSEKAKVAFDQGADQVFLYSEDWKSQVFKTIQNGVDVVYDSIGSTLSESFEVTKECGQVVFFGMAGGDPEPVDPRMLMDGSKTLTGGDLWSYLNSKEERIKRATQLFHWISDGKIKLSEPTSFKLSEGKLAHDYLESRKSTGKIILIP</sequence>
<name>A0A9W4X4V7_9FLAO</name>
<gene>
    <name evidence="4" type="primary">qorA</name>
    <name evidence="4" type="ORF">TRV642_0281</name>
</gene>
<dbReference type="InterPro" id="IPR011032">
    <property type="entry name" value="GroES-like_sf"/>
</dbReference>
<evidence type="ECO:0000256" key="1">
    <source>
        <dbReference type="ARBA" id="ARBA00022857"/>
    </source>
</evidence>
<reference evidence="4" key="1">
    <citation type="submission" date="2022-09" db="EMBL/GenBank/DDBJ databases">
        <authorList>
            <person name="Duchaud E."/>
        </authorList>
    </citation>
    <scope>NUCLEOTIDE SEQUENCE</scope>
    <source>
        <strain evidence="4">TRV642</strain>
    </source>
</reference>